<dbReference type="RefSeq" id="WP_124026670.1">
    <property type="nucleotide sequence ID" value="NZ_JBHRSN010000005.1"/>
</dbReference>
<organism evidence="5 6">
    <name type="scientific">Alteromonas sediminis</name>
    <dbReference type="NCBI Taxonomy" id="2259342"/>
    <lineage>
        <taxon>Bacteria</taxon>
        <taxon>Pseudomonadati</taxon>
        <taxon>Pseudomonadota</taxon>
        <taxon>Gammaproteobacteria</taxon>
        <taxon>Alteromonadales</taxon>
        <taxon>Alteromonadaceae</taxon>
        <taxon>Alteromonas/Salinimonas group</taxon>
        <taxon>Alteromonas</taxon>
    </lineage>
</organism>
<dbReference type="Gene3D" id="1.10.10.10">
    <property type="entry name" value="Winged helix-like DNA-binding domain superfamily/Winged helix DNA-binding domain"/>
    <property type="match status" value="1"/>
</dbReference>
<protein>
    <submittedName>
        <fullName evidence="5">UTRA domain-containing protein</fullName>
    </submittedName>
</protein>
<dbReference type="SMART" id="SM00866">
    <property type="entry name" value="UTRA"/>
    <property type="match status" value="1"/>
</dbReference>
<proteinExistence type="predicted"/>
<dbReference type="GO" id="GO:0003700">
    <property type="term" value="F:DNA-binding transcription factor activity"/>
    <property type="evidence" value="ECO:0007669"/>
    <property type="project" value="InterPro"/>
</dbReference>
<evidence type="ECO:0000313" key="6">
    <source>
        <dbReference type="Proteomes" id="UP000275281"/>
    </source>
</evidence>
<accession>A0A3N5YAP1</accession>
<dbReference type="InterPro" id="IPR000524">
    <property type="entry name" value="Tscrpt_reg_HTH_GntR"/>
</dbReference>
<sequence>MTQGVGVSVGLAKYQKIRQWLEDGINKGIWRDQSPLPPETEIAAQFGTSRMTARRAIMELVAEDRLQRLAGVGTFVKTKKAASSLLKIKNIADEVKDRGNQYANQLLLLEDTAAPAKAAAGLEIKLNTPIYHSQILHFENQQPIQLESRYINKTLVPDYVEQAFNSEFTPASFLQKHYPLTKVLFYVEARIGNDFESDQLALGEDNAVLVILRKTWSKEGLISYTELVHPGHAYQLGGELNFSTQF</sequence>
<dbReference type="InterPro" id="IPR028978">
    <property type="entry name" value="Chorismate_lyase_/UTRA_dom_sf"/>
</dbReference>
<dbReference type="PROSITE" id="PS50949">
    <property type="entry name" value="HTH_GNTR"/>
    <property type="match status" value="1"/>
</dbReference>
<dbReference type="InterPro" id="IPR036390">
    <property type="entry name" value="WH_DNA-bd_sf"/>
</dbReference>
<feature type="domain" description="HTH gntR-type" evidence="4">
    <location>
        <begin position="11"/>
        <end position="79"/>
    </location>
</feature>
<evidence type="ECO:0000256" key="3">
    <source>
        <dbReference type="ARBA" id="ARBA00023163"/>
    </source>
</evidence>
<dbReference type="InterPro" id="IPR036388">
    <property type="entry name" value="WH-like_DNA-bd_sf"/>
</dbReference>
<dbReference type="AlphaFoldDB" id="A0A3N5YAP1"/>
<dbReference type="Proteomes" id="UP000275281">
    <property type="component" value="Unassembled WGS sequence"/>
</dbReference>
<dbReference type="CDD" id="cd07377">
    <property type="entry name" value="WHTH_GntR"/>
    <property type="match status" value="1"/>
</dbReference>
<dbReference type="InterPro" id="IPR011663">
    <property type="entry name" value="UTRA"/>
</dbReference>
<dbReference type="SUPFAM" id="SSF46785">
    <property type="entry name" value="Winged helix' DNA-binding domain"/>
    <property type="match status" value="1"/>
</dbReference>
<dbReference type="InterPro" id="IPR050679">
    <property type="entry name" value="Bact_HTH_transcr_reg"/>
</dbReference>
<keyword evidence="3" id="KW-0804">Transcription</keyword>
<dbReference type="PRINTS" id="PR00035">
    <property type="entry name" value="HTHGNTR"/>
</dbReference>
<keyword evidence="6" id="KW-1185">Reference proteome</keyword>
<dbReference type="SMART" id="SM00345">
    <property type="entry name" value="HTH_GNTR"/>
    <property type="match status" value="1"/>
</dbReference>
<evidence type="ECO:0000259" key="4">
    <source>
        <dbReference type="PROSITE" id="PS50949"/>
    </source>
</evidence>
<dbReference type="GO" id="GO:0003677">
    <property type="term" value="F:DNA binding"/>
    <property type="evidence" value="ECO:0007669"/>
    <property type="project" value="UniProtKB-KW"/>
</dbReference>
<keyword evidence="1" id="KW-0805">Transcription regulation</keyword>
<dbReference type="SUPFAM" id="SSF64288">
    <property type="entry name" value="Chorismate lyase-like"/>
    <property type="match status" value="1"/>
</dbReference>
<comment type="caution">
    <text evidence="5">The sequence shown here is derived from an EMBL/GenBank/DDBJ whole genome shotgun (WGS) entry which is preliminary data.</text>
</comment>
<dbReference type="EMBL" id="RPOK01000001">
    <property type="protein sequence ID" value="RPJ68669.1"/>
    <property type="molecule type" value="Genomic_DNA"/>
</dbReference>
<dbReference type="Gene3D" id="3.40.1410.10">
    <property type="entry name" value="Chorismate lyase-like"/>
    <property type="match status" value="1"/>
</dbReference>
<dbReference type="PANTHER" id="PTHR44846">
    <property type="entry name" value="MANNOSYL-D-GLYCERATE TRANSPORT/METABOLISM SYSTEM REPRESSOR MNGR-RELATED"/>
    <property type="match status" value="1"/>
</dbReference>
<name>A0A3N5YAP1_9ALTE</name>
<dbReference type="Pfam" id="PF00392">
    <property type="entry name" value="GntR"/>
    <property type="match status" value="1"/>
</dbReference>
<reference evidence="5 6" key="1">
    <citation type="submission" date="2018-11" db="EMBL/GenBank/DDBJ databases">
        <authorList>
            <person name="Ye M.-Q."/>
            <person name="Du Z.-J."/>
        </authorList>
    </citation>
    <scope>NUCLEOTIDE SEQUENCE [LARGE SCALE GENOMIC DNA]</scope>
    <source>
        <strain evidence="5 6">U0105</strain>
    </source>
</reference>
<dbReference type="OrthoDB" id="9808698at2"/>
<keyword evidence="2" id="KW-0238">DNA-binding</keyword>
<dbReference type="Pfam" id="PF07702">
    <property type="entry name" value="UTRA"/>
    <property type="match status" value="1"/>
</dbReference>
<evidence type="ECO:0000256" key="2">
    <source>
        <dbReference type="ARBA" id="ARBA00023125"/>
    </source>
</evidence>
<gene>
    <name evidence="5" type="ORF">DRW07_04535</name>
</gene>
<dbReference type="PANTHER" id="PTHR44846:SF16">
    <property type="entry name" value="TRANSCRIPTIONAL REGULATOR PHNF-RELATED"/>
    <property type="match status" value="1"/>
</dbReference>
<evidence type="ECO:0000313" key="5">
    <source>
        <dbReference type="EMBL" id="RPJ68669.1"/>
    </source>
</evidence>
<evidence type="ECO:0000256" key="1">
    <source>
        <dbReference type="ARBA" id="ARBA00023015"/>
    </source>
</evidence>